<evidence type="ECO:0000256" key="12">
    <source>
        <dbReference type="PIRSR" id="PIRSR006816-1"/>
    </source>
</evidence>
<comment type="caution">
    <text evidence="11">Lacks conserved residue(s) required for the propagation of feature annotation.</text>
</comment>
<name>A0A0R1GJQ5_9LACO</name>
<feature type="binding site" evidence="11 12">
    <location>
        <begin position="77"/>
        <end position="78"/>
    </location>
    <ligand>
        <name>FAD</name>
        <dbReference type="ChEBI" id="CHEBI:57692"/>
    </ligand>
</feature>
<evidence type="ECO:0000256" key="1">
    <source>
        <dbReference type="ARBA" id="ARBA00006422"/>
    </source>
</evidence>
<comment type="pathway">
    <text evidence="11">Pyrimidine metabolism; UMP biosynthesis via de novo pathway; orotate from (S)-dihydroorotate (NAD(+) route): step 1/1.</text>
</comment>
<dbReference type="SUPFAM" id="SSF63380">
    <property type="entry name" value="Riboflavin synthase domain-like"/>
    <property type="match status" value="1"/>
</dbReference>
<dbReference type="AlphaFoldDB" id="A0A0R1GJQ5"/>
<dbReference type="GO" id="GO:0046872">
    <property type="term" value="F:metal ion binding"/>
    <property type="evidence" value="ECO:0007669"/>
    <property type="project" value="UniProtKB-KW"/>
</dbReference>
<keyword evidence="10 11" id="KW-0411">Iron-sulfur</keyword>
<dbReference type="InterPro" id="IPR017927">
    <property type="entry name" value="FAD-bd_FR_type"/>
</dbReference>
<protein>
    <recommendedName>
        <fullName evidence="11">Dihydroorotate dehydrogenase B (NAD(+)), electron transfer subunit</fullName>
    </recommendedName>
    <alternativeName>
        <fullName evidence="11">Dihydroorotate oxidase B, electron transfer subunit</fullName>
    </alternativeName>
</protein>
<dbReference type="Pfam" id="PF00175">
    <property type="entry name" value="NAD_binding_1"/>
    <property type="match status" value="1"/>
</dbReference>
<evidence type="ECO:0000256" key="13">
    <source>
        <dbReference type="PIRSR" id="PIRSR006816-2"/>
    </source>
</evidence>
<dbReference type="Gene3D" id="2.40.30.10">
    <property type="entry name" value="Translation factors"/>
    <property type="match status" value="1"/>
</dbReference>
<dbReference type="Gene3D" id="2.10.240.10">
    <property type="entry name" value="Dihydroorotate dehydrogenase, electron transfer subunit"/>
    <property type="match status" value="1"/>
</dbReference>
<feature type="binding site" evidence="11 13">
    <location>
        <position position="229"/>
    </location>
    <ligand>
        <name>[2Fe-2S] cluster</name>
        <dbReference type="ChEBI" id="CHEBI:190135"/>
    </ligand>
</feature>
<comment type="caution">
    <text evidence="15">The sequence shown here is derived from an EMBL/GenBank/DDBJ whole genome shotgun (WGS) entry which is preliminary data.</text>
</comment>
<feature type="binding site" evidence="11 13">
    <location>
        <position position="232"/>
    </location>
    <ligand>
        <name>[2Fe-2S] cluster</name>
        <dbReference type="ChEBI" id="CHEBI:190135"/>
    </ligand>
</feature>
<evidence type="ECO:0000259" key="14">
    <source>
        <dbReference type="PROSITE" id="PS51384"/>
    </source>
</evidence>
<comment type="cofactor">
    <cofactor evidence="13">
        <name>[2Fe-2S] cluster</name>
        <dbReference type="ChEBI" id="CHEBI:190135"/>
    </cofactor>
    <text evidence="13">Binds 1 [2Fe-2S] cluster per subunit.</text>
</comment>
<dbReference type="InterPro" id="IPR039261">
    <property type="entry name" value="FNR_nucleotide-bd"/>
</dbReference>
<dbReference type="InterPro" id="IPR019480">
    <property type="entry name" value="Dihydroorotate_DH_Fe-S-bd"/>
</dbReference>
<organism evidence="15 16">
    <name type="scientific">Loigolactobacillus bifermentans DSM 20003</name>
    <dbReference type="NCBI Taxonomy" id="1423726"/>
    <lineage>
        <taxon>Bacteria</taxon>
        <taxon>Bacillati</taxon>
        <taxon>Bacillota</taxon>
        <taxon>Bacilli</taxon>
        <taxon>Lactobacillales</taxon>
        <taxon>Lactobacillaceae</taxon>
        <taxon>Loigolactobacillus</taxon>
    </lineage>
</organism>
<dbReference type="InterPro" id="IPR037117">
    <property type="entry name" value="Dihydroorotate_DH_ele_sf"/>
</dbReference>
<evidence type="ECO:0000256" key="5">
    <source>
        <dbReference type="ARBA" id="ARBA00022723"/>
    </source>
</evidence>
<dbReference type="EMBL" id="AZDA01000093">
    <property type="protein sequence ID" value="KRK34293.1"/>
    <property type="molecule type" value="Genomic_DNA"/>
</dbReference>
<feature type="domain" description="FAD-binding FR-type" evidence="14">
    <location>
        <begin position="2"/>
        <end position="102"/>
    </location>
</feature>
<dbReference type="PANTHER" id="PTHR43513">
    <property type="entry name" value="DIHYDROOROTATE DEHYDROGENASE B (NAD(+)), ELECTRON TRANSFER SUBUNIT"/>
    <property type="match status" value="1"/>
</dbReference>
<comment type="function">
    <text evidence="11">Responsible for channeling the electrons from the oxidation of dihydroorotate from the FMN redox center in the PyrD type B subunit to the ultimate electron acceptor NAD(+).</text>
</comment>
<accession>A0A0R1GJQ5</accession>
<comment type="subunit">
    <text evidence="11">Heterotetramer of 2 PyrK and 2 PyrD type B subunits.</text>
</comment>
<evidence type="ECO:0000256" key="6">
    <source>
        <dbReference type="ARBA" id="ARBA00022827"/>
    </source>
</evidence>
<dbReference type="RefSeq" id="WP_057905268.1">
    <property type="nucleotide sequence ID" value="NZ_AZDA01000093.1"/>
</dbReference>
<evidence type="ECO:0000313" key="15">
    <source>
        <dbReference type="EMBL" id="KRK34293.1"/>
    </source>
</evidence>
<dbReference type="PIRSF" id="PIRSF006816">
    <property type="entry name" value="Cyc3_hyd_g"/>
    <property type="match status" value="1"/>
</dbReference>
<dbReference type="PATRIC" id="fig|1423726.3.peg.883"/>
<dbReference type="GO" id="GO:0044205">
    <property type="term" value="P:'de novo' UMP biosynthetic process"/>
    <property type="evidence" value="ECO:0007669"/>
    <property type="project" value="UniProtKB-UniRule"/>
</dbReference>
<dbReference type="InterPro" id="IPR023455">
    <property type="entry name" value="Dihydroorotate_DHASE_ETsu"/>
</dbReference>
<evidence type="ECO:0000256" key="4">
    <source>
        <dbReference type="ARBA" id="ARBA00022714"/>
    </source>
</evidence>
<evidence type="ECO:0000256" key="9">
    <source>
        <dbReference type="ARBA" id="ARBA00023004"/>
    </source>
</evidence>
<keyword evidence="5 11" id="KW-0479">Metal-binding</keyword>
<comment type="cofactor">
    <cofactor evidence="11">
        <name>[2Fe-2S] cluster</name>
        <dbReference type="ChEBI" id="CHEBI:190135"/>
    </cofactor>
    <text evidence="11">Binds 1 [2Fe-2S] cluster per subunit.</text>
</comment>
<dbReference type="Pfam" id="PF10418">
    <property type="entry name" value="DHODB_Fe-S_bind"/>
    <property type="match status" value="1"/>
</dbReference>
<dbReference type="InterPro" id="IPR050353">
    <property type="entry name" value="PyrK_electron_transfer"/>
</dbReference>
<comment type="cofactor">
    <cofactor evidence="11 12">
        <name>FAD</name>
        <dbReference type="ChEBI" id="CHEBI:57692"/>
    </cofactor>
    <text evidence="11 12">Binds 1 FAD per subunit.</text>
</comment>
<dbReference type="UniPathway" id="UPA00070">
    <property type="reaction ID" value="UER00945"/>
</dbReference>
<evidence type="ECO:0000256" key="2">
    <source>
        <dbReference type="ARBA" id="ARBA00022448"/>
    </source>
</evidence>
<dbReference type="GO" id="GO:0051537">
    <property type="term" value="F:2 iron, 2 sulfur cluster binding"/>
    <property type="evidence" value="ECO:0007669"/>
    <property type="project" value="UniProtKB-KW"/>
</dbReference>
<dbReference type="SUPFAM" id="SSF52343">
    <property type="entry name" value="Ferredoxin reductase-like, C-terminal NADP-linked domain"/>
    <property type="match status" value="1"/>
</dbReference>
<keyword evidence="16" id="KW-1185">Reference proteome</keyword>
<dbReference type="PANTHER" id="PTHR43513:SF3">
    <property type="entry name" value="DIHYDROOROTATE DEHYDROGENASE B (NAD(+)), ELECTRON TRANSFER SUBUNIT-RELATED"/>
    <property type="match status" value="1"/>
</dbReference>
<keyword evidence="2 11" id="KW-0813">Transport</keyword>
<evidence type="ECO:0000256" key="8">
    <source>
        <dbReference type="ARBA" id="ARBA00022982"/>
    </source>
</evidence>
<keyword evidence="9 11" id="KW-0408">Iron</keyword>
<dbReference type="PRINTS" id="PR00409">
    <property type="entry name" value="PHDIOXRDTASE"/>
</dbReference>
<keyword evidence="7 11" id="KW-0665">Pyrimidine biosynthesis</keyword>
<gene>
    <name evidence="11" type="primary">pyrK</name>
    <name evidence="15" type="ORF">FC07_GL000859</name>
</gene>
<evidence type="ECO:0000256" key="7">
    <source>
        <dbReference type="ARBA" id="ARBA00022975"/>
    </source>
</evidence>
<dbReference type="STRING" id="1423726.FC07_GL000859"/>
<feature type="binding site" evidence="11 13">
    <location>
        <position position="224"/>
    </location>
    <ligand>
        <name>[2Fe-2S] cluster</name>
        <dbReference type="ChEBI" id="CHEBI:190135"/>
    </ligand>
</feature>
<dbReference type="Proteomes" id="UP000051461">
    <property type="component" value="Unassembled WGS sequence"/>
</dbReference>
<keyword evidence="4 11" id="KW-0001">2Fe-2S</keyword>
<sequence>MPQQQLLPIVAQHQVAPEIYEMILTAPDLVQTAQPGQFIDVLVPDHPEHFLRRPFAIATCDAKQGQISFTYRVKGPGTEAMVACQVGTSLDVLGPLGHGFPIADVTPGTPVLLVGGGTGIPPLLGLAQRLQQQGAQVTTVLGYRSQAESFYQDRFAKTGEVCIASDDGTLGFHGHVGLLMAAQLTERHFERAFACGPKGLLMAVKNRYQAQMPTYLSLESRMACGIGACYACVTPTTDHELKKICSDGPVFPAQEVVL</sequence>
<dbReference type="GO" id="GO:0016491">
    <property type="term" value="F:oxidoreductase activity"/>
    <property type="evidence" value="ECO:0007669"/>
    <property type="project" value="InterPro"/>
</dbReference>
<keyword evidence="8 11" id="KW-0249">Electron transport</keyword>
<dbReference type="GO" id="GO:0009055">
    <property type="term" value="F:electron transfer activity"/>
    <property type="evidence" value="ECO:0007669"/>
    <property type="project" value="UniProtKB-UniRule"/>
</dbReference>
<dbReference type="Gene3D" id="3.40.50.80">
    <property type="entry name" value="Nucleotide-binding domain of ferredoxin-NADP reductase (FNR) module"/>
    <property type="match status" value="1"/>
</dbReference>
<reference evidence="15 16" key="1">
    <citation type="journal article" date="2015" name="Genome Announc.">
        <title>Expanding the biotechnology potential of lactobacilli through comparative genomics of 213 strains and associated genera.</title>
        <authorList>
            <person name="Sun Z."/>
            <person name="Harris H.M."/>
            <person name="McCann A."/>
            <person name="Guo C."/>
            <person name="Argimon S."/>
            <person name="Zhang W."/>
            <person name="Yang X."/>
            <person name="Jeffery I.B."/>
            <person name="Cooney J.C."/>
            <person name="Kagawa T.F."/>
            <person name="Liu W."/>
            <person name="Song Y."/>
            <person name="Salvetti E."/>
            <person name="Wrobel A."/>
            <person name="Rasinkangas P."/>
            <person name="Parkhill J."/>
            <person name="Rea M.C."/>
            <person name="O'Sullivan O."/>
            <person name="Ritari J."/>
            <person name="Douillard F.P."/>
            <person name="Paul Ross R."/>
            <person name="Yang R."/>
            <person name="Briner A.E."/>
            <person name="Felis G.E."/>
            <person name="de Vos W.M."/>
            <person name="Barrangou R."/>
            <person name="Klaenhammer T.R."/>
            <person name="Caufield P.W."/>
            <person name="Cui Y."/>
            <person name="Zhang H."/>
            <person name="O'Toole P.W."/>
        </authorList>
    </citation>
    <scope>NUCLEOTIDE SEQUENCE [LARGE SCALE GENOMIC DNA]</scope>
    <source>
        <strain evidence="15 16">DSM 20003</strain>
    </source>
</reference>
<dbReference type="InterPro" id="IPR012165">
    <property type="entry name" value="Cyt_c3_hydrogenase_gsu"/>
</dbReference>
<dbReference type="CDD" id="cd06218">
    <property type="entry name" value="DHOD_e_trans"/>
    <property type="match status" value="1"/>
</dbReference>
<evidence type="ECO:0000256" key="3">
    <source>
        <dbReference type="ARBA" id="ARBA00022630"/>
    </source>
</evidence>
<dbReference type="PROSITE" id="PS51384">
    <property type="entry name" value="FAD_FR"/>
    <property type="match status" value="1"/>
</dbReference>
<dbReference type="InterPro" id="IPR001433">
    <property type="entry name" value="OxRdtase_FAD/NAD-bd"/>
</dbReference>
<feature type="binding site" evidence="11 13">
    <location>
        <position position="245"/>
    </location>
    <ligand>
        <name>[2Fe-2S] cluster</name>
        <dbReference type="ChEBI" id="CHEBI:190135"/>
    </ligand>
</feature>
<keyword evidence="3 11" id="KW-0285">Flavoprotein</keyword>
<keyword evidence="6 11" id="KW-0274">FAD</keyword>
<evidence type="ECO:0000313" key="16">
    <source>
        <dbReference type="Proteomes" id="UP000051461"/>
    </source>
</evidence>
<comment type="similarity">
    <text evidence="1 11">Belongs to the PyrK family.</text>
</comment>
<evidence type="ECO:0000256" key="11">
    <source>
        <dbReference type="HAMAP-Rule" id="MF_01211"/>
    </source>
</evidence>
<evidence type="ECO:0000256" key="10">
    <source>
        <dbReference type="ARBA" id="ARBA00023014"/>
    </source>
</evidence>
<dbReference type="HAMAP" id="MF_01211">
    <property type="entry name" value="DHODB_Fe_S_bind"/>
    <property type="match status" value="1"/>
</dbReference>
<proteinExistence type="inferred from homology"/>
<dbReference type="InterPro" id="IPR017938">
    <property type="entry name" value="Riboflavin_synthase-like_b-brl"/>
</dbReference>
<dbReference type="GO" id="GO:0050660">
    <property type="term" value="F:flavin adenine dinucleotide binding"/>
    <property type="evidence" value="ECO:0007669"/>
    <property type="project" value="InterPro"/>
</dbReference>